<dbReference type="Gene3D" id="2.60.40.1730">
    <property type="entry name" value="tricorn interacting facor f3 domain"/>
    <property type="match status" value="1"/>
</dbReference>
<evidence type="ECO:0000313" key="18">
    <source>
        <dbReference type="EMBL" id="KDN98110.1"/>
    </source>
</evidence>
<evidence type="ECO:0000259" key="14">
    <source>
        <dbReference type="Pfam" id="PF01433"/>
    </source>
</evidence>
<evidence type="ECO:0000256" key="5">
    <source>
        <dbReference type="ARBA" id="ARBA00015611"/>
    </source>
</evidence>
<comment type="similarity">
    <text evidence="3">Belongs to the peptidase M1 family.</text>
</comment>
<evidence type="ECO:0000256" key="7">
    <source>
        <dbReference type="ARBA" id="ARBA00022670"/>
    </source>
</evidence>
<dbReference type="Pfam" id="PF17900">
    <property type="entry name" value="Peptidase_M1_N"/>
    <property type="match status" value="1"/>
</dbReference>
<dbReference type="GO" id="GO:0016285">
    <property type="term" value="F:alanyl aminopeptidase activity"/>
    <property type="evidence" value="ECO:0007669"/>
    <property type="project" value="UniProtKB-EC"/>
</dbReference>
<dbReference type="InterPro" id="IPR045357">
    <property type="entry name" value="Aminopeptidase_N-like_N"/>
</dbReference>
<reference evidence="18 19" key="1">
    <citation type="journal article" date="2014" name="Genome Announc.">
        <title>Genome Sequence of Pseudomonas sp. Strain P482, a Tomato Rhizosphere Isolate with Broad-Spectrum Antimicrobial Activity.</title>
        <authorList>
            <person name="Krzyzanowska D.M."/>
            <person name="Ossowicki A."/>
            <person name="Jafra S."/>
        </authorList>
    </citation>
    <scope>NUCLEOTIDE SEQUENCE [LARGE SCALE GENOMIC DNA]</scope>
    <source>
        <strain evidence="18 19">P482</strain>
    </source>
</reference>
<dbReference type="InterPro" id="IPR014782">
    <property type="entry name" value="Peptidase_M1_dom"/>
</dbReference>
<keyword evidence="9 18" id="KW-0378">Hydrolase</keyword>
<evidence type="ECO:0000313" key="19">
    <source>
        <dbReference type="Proteomes" id="UP000027121"/>
    </source>
</evidence>
<dbReference type="EMBL" id="CP071706">
    <property type="protein sequence ID" value="KDN98110.1"/>
    <property type="molecule type" value="Genomic_DNA"/>
</dbReference>
<reference evidence="18 19" key="2">
    <citation type="journal article" date="2016" name="Front. Microbiol.">
        <title>When Genome-Based Approach Meets the 'Old but Good': Revealing Genes Involved in the Antibacterial Activity of Pseudomonas sp. P482 against Soft Rot Pathogens.</title>
        <authorList>
            <person name="Krzyzanowska D.M."/>
            <person name="Ossowicki A."/>
            <person name="Rajewska M."/>
            <person name="Maciag T."/>
            <person name="Jablonska M."/>
            <person name="Obuchowski M."/>
            <person name="Heeb S."/>
            <person name="Jafra S."/>
        </authorList>
    </citation>
    <scope>NUCLEOTIDE SEQUENCE [LARGE SCALE GENOMIC DNA]</scope>
    <source>
        <strain evidence="18 19">P482</strain>
    </source>
</reference>
<dbReference type="InterPro" id="IPR024601">
    <property type="entry name" value="Peptidase_M1_pepN_C"/>
</dbReference>
<gene>
    <name evidence="18" type="primary">pepN</name>
    <name evidence="18" type="ORF">BV82_3993</name>
</gene>
<dbReference type="GO" id="GO:0008237">
    <property type="term" value="F:metallopeptidase activity"/>
    <property type="evidence" value="ECO:0007669"/>
    <property type="project" value="UniProtKB-UniRule"/>
</dbReference>
<dbReference type="FunFam" id="3.30.2010.30:FF:000002">
    <property type="entry name" value="Putative aminopeptidase N"/>
    <property type="match status" value="1"/>
</dbReference>
<dbReference type="InterPro" id="IPR042097">
    <property type="entry name" value="Aminopeptidase_N-like_N_sf"/>
</dbReference>
<dbReference type="Proteomes" id="UP000027121">
    <property type="component" value="Chromosome"/>
</dbReference>
<dbReference type="InterPro" id="IPR027268">
    <property type="entry name" value="Peptidase_M4/M1_CTD_sf"/>
</dbReference>
<feature type="domain" description="Peptidase M1 alanyl aminopeptidase C-terminal" evidence="16">
    <location>
        <begin position="559"/>
        <end position="885"/>
    </location>
</feature>
<dbReference type="PANTHER" id="PTHR46322:SF1">
    <property type="entry name" value="PUROMYCIN-SENSITIVE AMINOPEPTIDASE"/>
    <property type="match status" value="1"/>
</dbReference>
<evidence type="ECO:0000256" key="10">
    <source>
        <dbReference type="ARBA" id="ARBA00022833"/>
    </source>
</evidence>
<keyword evidence="11" id="KW-0482">Metalloprotease</keyword>
<dbReference type="Gene3D" id="1.25.50.10">
    <property type="entry name" value="Peptidase M1, alanyl aminopeptidase, C-terminal domain"/>
    <property type="match status" value="1"/>
</dbReference>
<evidence type="ECO:0000259" key="17">
    <source>
        <dbReference type="Pfam" id="PF17900"/>
    </source>
</evidence>
<dbReference type="InterPro" id="IPR035414">
    <property type="entry name" value="Peptidase_M1_pepN_Ig-like"/>
</dbReference>
<dbReference type="InterPro" id="IPR001930">
    <property type="entry name" value="Peptidase_M1"/>
</dbReference>
<dbReference type="SUPFAM" id="SSF55486">
    <property type="entry name" value="Metalloproteases ('zincins'), catalytic domain"/>
    <property type="match status" value="1"/>
</dbReference>
<dbReference type="Pfam" id="PF01433">
    <property type="entry name" value="Peptidase_M1"/>
    <property type="match status" value="1"/>
</dbReference>
<protein>
    <recommendedName>
        <fullName evidence="5 13">Aminopeptidase N</fullName>
        <ecNumber evidence="4 13">3.4.11.2</ecNumber>
    </recommendedName>
</protein>
<evidence type="ECO:0000256" key="13">
    <source>
        <dbReference type="NCBIfam" id="TIGR02414"/>
    </source>
</evidence>
<dbReference type="KEGG" id="pdw:BV82_3993"/>
<feature type="domain" description="Aminopeptidase N-like N-terminal" evidence="17">
    <location>
        <begin position="56"/>
        <end position="192"/>
    </location>
</feature>
<evidence type="ECO:0000256" key="11">
    <source>
        <dbReference type="ARBA" id="ARBA00023049"/>
    </source>
</evidence>
<evidence type="ECO:0000259" key="15">
    <source>
        <dbReference type="Pfam" id="PF11940"/>
    </source>
</evidence>
<evidence type="ECO:0000259" key="16">
    <source>
        <dbReference type="Pfam" id="PF17432"/>
    </source>
</evidence>
<evidence type="ECO:0000256" key="8">
    <source>
        <dbReference type="ARBA" id="ARBA00022723"/>
    </source>
</evidence>
<evidence type="ECO:0000256" key="1">
    <source>
        <dbReference type="ARBA" id="ARBA00000098"/>
    </source>
</evidence>
<keyword evidence="19" id="KW-1185">Reference proteome</keyword>
<evidence type="ECO:0000256" key="12">
    <source>
        <dbReference type="ARBA" id="ARBA00059739"/>
    </source>
</evidence>
<feature type="domain" description="Peptidase M1 membrane alanine aminopeptidase" evidence="14">
    <location>
        <begin position="232"/>
        <end position="445"/>
    </location>
</feature>
<keyword evidence="6 18" id="KW-0031">Aminopeptidase</keyword>
<evidence type="ECO:0000256" key="2">
    <source>
        <dbReference type="ARBA" id="ARBA00001947"/>
    </source>
</evidence>
<evidence type="ECO:0000256" key="9">
    <source>
        <dbReference type="ARBA" id="ARBA00022801"/>
    </source>
</evidence>
<dbReference type="Pfam" id="PF11940">
    <property type="entry name" value="DUF3458"/>
    <property type="match status" value="1"/>
</dbReference>
<comment type="function">
    <text evidence="12">Aminopeptidase N is involved in the degradation of intracellular peptides generated by protein breakdown during normal growth as well as in response to nutrient starvation.</text>
</comment>
<comment type="cofactor">
    <cofactor evidence="2">
        <name>Zn(2+)</name>
        <dbReference type="ChEBI" id="CHEBI:29105"/>
    </cofactor>
</comment>
<dbReference type="InterPro" id="IPR012779">
    <property type="entry name" value="Peptidase_M1_pepN"/>
</dbReference>
<dbReference type="FunFam" id="2.60.40.1730:FF:000005">
    <property type="entry name" value="Aminopeptidase N"/>
    <property type="match status" value="1"/>
</dbReference>
<dbReference type="PRINTS" id="PR00756">
    <property type="entry name" value="ALADIPTASE"/>
</dbReference>
<dbReference type="GeneID" id="98284381"/>
<dbReference type="InterPro" id="IPR038438">
    <property type="entry name" value="PepN_Ig-like_sf"/>
</dbReference>
<evidence type="ECO:0000256" key="6">
    <source>
        <dbReference type="ARBA" id="ARBA00022438"/>
    </source>
</evidence>
<evidence type="ECO:0000256" key="4">
    <source>
        <dbReference type="ARBA" id="ARBA00012564"/>
    </source>
</evidence>
<sequence length="885" mass="98961">MRTEQPQVIYLKDYQAPEYLIDETHLTFELFEDHSLVHAQLVMRRNPARGAGLPPLVLDGQQLELLSVALDDQALAAGDYQLDDSHLTVQPKAATFTLDTSVKIHPESNTALEGLYKSGSMFCTQCEAEGFRKITYYLDRPDVMSAFTTTVIAEQHRYPVLLSNGNPVGSGPQDDGRHWATWEDPFMKPAYLFALVAGDLWCVEDKFTRQSGRDVTLRIYVEPENIDKCQHAMTSLKKSMRWDEEVYGREYDLDIFMIVAVNDFNMGAMENKGLNIFNSSCVLARAETATDAAHQRVEAVVAHEYFHNWSGNRVTCRDWFQLSLKEGFTVFRDSEFSADMNSRTVKRIEDVAYLRTHQFAEDAGPMAHAVRPDSFIEISNFYTLTVYEKGSEVVRMVRTLLGAEGFRKGSDLYFERHDGQAVTCDDFIKAMEDANGVDLSQFKRWYSQAGTPRLAVSEAYDSAAQTYSLTFRQSCPATPDKVEKKPFVIPVELGLLDAQGNDIALRLQGEAAAVGTSRVLSVTEAEQTFTFEGVAAKPLPSLLRGFSAPVKLSFPYDRDQLMFLMQHDSDGFNRWEAGQQLSVQVLQELISQHQQGAKLVLDQRLVTALGTVLANEQLDQAMVAEMLSLPSEAYLTEISEVADVDAIHAAREFARQQIAEQLFEALNARYQANRGVSRGTEYLAEAEHFARRSLQNIVLSYLMLSAKPEVLAATLEQFDACDNMTERLTALAVLVNSPFEAERAKALESFAEHFKDNPLVMDQWFSVQAASTLPGGLARVKALMQHPAFTMKNPNKVRALVGAFTGQNLVNFHAGDGSGYRFLADLVIELNALNPQIASRQLAPLTRWRKYDSARQALMKGELERILASGSLSSDVYEVVSKSLA</sequence>
<organism evidence="18 19">
    <name type="scientific">Pseudomonas donghuensis</name>
    <dbReference type="NCBI Taxonomy" id="1163398"/>
    <lineage>
        <taxon>Bacteria</taxon>
        <taxon>Pseudomonadati</taxon>
        <taxon>Pseudomonadota</taxon>
        <taxon>Gammaproteobacteria</taxon>
        <taxon>Pseudomonadales</taxon>
        <taxon>Pseudomonadaceae</taxon>
        <taxon>Pseudomonas</taxon>
    </lineage>
</organism>
<dbReference type="SUPFAM" id="SSF63737">
    <property type="entry name" value="Leukotriene A4 hydrolase N-terminal domain"/>
    <property type="match status" value="1"/>
</dbReference>
<evidence type="ECO:0000256" key="3">
    <source>
        <dbReference type="ARBA" id="ARBA00010136"/>
    </source>
</evidence>
<dbReference type="Pfam" id="PF17432">
    <property type="entry name" value="DUF3458_C"/>
    <property type="match status" value="1"/>
</dbReference>
<dbReference type="CDD" id="cd09600">
    <property type="entry name" value="M1_APN"/>
    <property type="match status" value="1"/>
</dbReference>
<dbReference type="EC" id="3.4.11.2" evidence="4 13"/>
<dbReference type="InterPro" id="IPR037144">
    <property type="entry name" value="Peptidase_M1_pepN_C_sf"/>
</dbReference>
<dbReference type="GO" id="GO:0006508">
    <property type="term" value="P:proteolysis"/>
    <property type="evidence" value="ECO:0007669"/>
    <property type="project" value="UniProtKB-UniRule"/>
</dbReference>
<dbReference type="Gene3D" id="3.30.2010.30">
    <property type="match status" value="1"/>
</dbReference>
<name>A0AAP0X8G8_9PSED</name>
<dbReference type="AlphaFoldDB" id="A0AAP0X8G8"/>
<feature type="domain" description="Peptidase M1 alanyl aminopeptidase Ig-like fold" evidence="15">
    <location>
        <begin position="450"/>
        <end position="553"/>
    </location>
</feature>
<dbReference type="FunFam" id="2.60.40.1840:FF:000001">
    <property type="entry name" value="Aminopeptidase N"/>
    <property type="match status" value="1"/>
</dbReference>
<proteinExistence type="inferred from homology"/>
<dbReference type="Gene3D" id="1.10.390.10">
    <property type="entry name" value="Neutral Protease Domain 2"/>
    <property type="match status" value="1"/>
</dbReference>
<dbReference type="RefSeq" id="WP_036996452.1">
    <property type="nucleotide sequence ID" value="NZ_CP071706.1"/>
</dbReference>
<keyword evidence="8" id="KW-0479">Metal-binding</keyword>
<keyword evidence="7" id="KW-0645">Protease</keyword>
<dbReference type="Gene3D" id="2.60.40.1840">
    <property type="match status" value="1"/>
</dbReference>
<dbReference type="PANTHER" id="PTHR46322">
    <property type="entry name" value="PUROMYCIN-SENSITIVE AMINOPEPTIDASE"/>
    <property type="match status" value="1"/>
</dbReference>
<dbReference type="GO" id="GO:0008270">
    <property type="term" value="F:zinc ion binding"/>
    <property type="evidence" value="ECO:0007669"/>
    <property type="project" value="InterPro"/>
</dbReference>
<dbReference type="FunFam" id="1.10.390.10:FF:000002">
    <property type="entry name" value="Aminopeptidase N"/>
    <property type="match status" value="1"/>
</dbReference>
<keyword evidence="10" id="KW-0862">Zinc</keyword>
<comment type="catalytic activity">
    <reaction evidence="1">
        <text>Release of an N-terminal amino acid, Xaa-|-Yaa- from a peptide, amide or arylamide. Xaa is preferably Ala, but may be most amino acids including Pro (slow action). When a terminal hydrophobic residue is followed by a prolyl residue, the two may be released as an intact Xaa-Pro dipeptide.</text>
        <dbReference type="EC" id="3.4.11.2"/>
    </reaction>
</comment>
<accession>A0AAP0X8G8</accession>
<dbReference type="NCBIfam" id="TIGR02414">
    <property type="entry name" value="pepN_proteo"/>
    <property type="match status" value="1"/>
</dbReference>